<evidence type="ECO:0000313" key="2">
    <source>
        <dbReference type="EMBL" id="MBA0756154.1"/>
    </source>
</evidence>
<name>A0A7J9D6F1_GOSGO</name>
<feature type="compositionally biased region" description="Low complexity" evidence="1">
    <location>
        <begin position="19"/>
        <end position="29"/>
    </location>
</feature>
<dbReference type="Proteomes" id="UP000593579">
    <property type="component" value="Unassembled WGS sequence"/>
</dbReference>
<dbReference type="AlphaFoldDB" id="A0A7J9D6F1"/>
<reference evidence="2 3" key="1">
    <citation type="journal article" date="2019" name="Genome Biol. Evol.">
        <title>Insights into the evolution of the New World diploid cottons (Gossypium, subgenus Houzingenia) based on genome sequencing.</title>
        <authorList>
            <person name="Grover C.E."/>
            <person name="Arick M.A. 2nd"/>
            <person name="Thrash A."/>
            <person name="Conover J.L."/>
            <person name="Sanders W.S."/>
            <person name="Peterson D.G."/>
            <person name="Frelichowski J.E."/>
            <person name="Scheffler J.A."/>
            <person name="Scheffler B.E."/>
            <person name="Wendel J.F."/>
        </authorList>
    </citation>
    <scope>NUCLEOTIDE SEQUENCE [LARGE SCALE GENOMIC DNA]</scope>
    <source>
        <strain evidence="2">5</strain>
        <tissue evidence="2">Leaf</tissue>
    </source>
</reference>
<comment type="caution">
    <text evidence="2">The sequence shown here is derived from an EMBL/GenBank/DDBJ whole genome shotgun (WGS) entry which is preliminary data.</text>
</comment>
<feature type="non-terminal residue" evidence="2">
    <location>
        <position position="1"/>
    </location>
</feature>
<dbReference type="EMBL" id="JABEZY010273523">
    <property type="protein sequence ID" value="MBA0756154.1"/>
    <property type="molecule type" value="Genomic_DNA"/>
</dbReference>
<proteinExistence type="predicted"/>
<dbReference type="OrthoDB" id="1685790at2759"/>
<protein>
    <submittedName>
        <fullName evidence="2">Uncharacterized protein</fullName>
    </submittedName>
</protein>
<organism evidence="2 3">
    <name type="scientific">Gossypium gossypioides</name>
    <name type="common">Mexican cotton</name>
    <name type="synonym">Selera gossypioides</name>
    <dbReference type="NCBI Taxonomy" id="34282"/>
    <lineage>
        <taxon>Eukaryota</taxon>
        <taxon>Viridiplantae</taxon>
        <taxon>Streptophyta</taxon>
        <taxon>Embryophyta</taxon>
        <taxon>Tracheophyta</taxon>
        <taxon>Spermatophyta</taxon>
        <taxon>Magnoliopsida</taxon>
        <taxon>eudicotyledons</taxon>
        <taxon>Gunneridae</taxon>
        <taxon>Pentapetalae</taxon>
        <taxon>rosids</taxon>
        <taxon>malvids</taxon>
        <taxon>Malvales</taxon>
        <taxon>Malvaceae</taxon>
        <taxon>Malvoideae</taxon>
        <taxon>Gossypium</taxon>
    </lineage>
</organism>
<keyword evidence="3" id="KW-1185">Reference proteome</keyword>
<evidence type="ECO:0000313" key="3">
    <source>
        <dbReference type="Proteomes" id="UP000593579"/>
    </source>
</evidence>
<sequence>MPNIRGKSKIPTQSKKQKVTWTSSSSSPTATTRHIYLTFDHPPHEERYQHLKDRSLGLGRCINWEALEKVGLSAWLHTLLDATSWEQFFVIVKPTDLISSWGCHLVFEYCGIWSRSRIYYDDFLATLEFSILSRHVHRLNPLCWSDISKSMSVVGNLDAYFLWSMYEQYLIDLAHFVADPPANHFTTTPAHTVTLKDISRLQEQQSERIDRIKAYLNGGMIQVSMSNFRPMDVMGLHYLKAQQQGQRADKSNQDLTKA</sequence>
<accession>A0A7J9D6F1</accession>
<feature type="region of interest" description="Disordered" evidence="1">
    <location>
        <begin position="1"/>
        <end position="29"/>
    </location>
</feature>
<gene>
    <name evidence="2" type="ORF">Gogos_021722</name>
</gene>
<evidence type="ECO:0000256" key="1">
    <source>
        <dbReference type="SAM" id="MobiDB-lite"/>
    </source>
</evidence>